<dbReference type="PANTHER" id="PTHR12585">
    <property type="entry name" value="SCC1 / RAD21 FAMILY MEMBER"/>
    <property type="match status" value="1"/>
</dbReference>
<dbReference type="VEuPathDB" id="FungiDB:B1J91_L09295g"/>
<dbReference type="GO" id="GO:0008278">
    <property type="term" value="C:cohesin complex"/>
    <property type="evidence" value="ECO:0007669"/>
    <property type="project" value="InterPro"/>
</dbReference>
<dbReference type="InterPro" id="IPR006910">
    <property type="entry name" value="Rad21_Rec8_N"/>
</dbReference>
<dbReference type="PANTHER" id="PTHR12585:SF51">
    <property type="entry name" value="MEIOTIC RECOMBINATION PROTEIN REC8"/>
    <property type="match status" value="1"/>
</dbReference>
<evidence type="ECO:0000313" key="5">
    <source>
        <dbReference type="EMBL" id="KTA98044.1"/>
    </source>
</evidence>
<reference evidence="5 7" key="1">
    <citation type="submission" date="2015-10" db="EMBL/GenBank/DDBJ databases">
        <title>Draft genomes sequences of Candida glabrata isolates 1A, 1B, 2A, 2B, 3A and 3B.</title>
        <authorList>
            <person name="Haavelsrud O.E."/>
            <person name="Gaustad P."/>
        </authorList>
    </citation>
    <scope>NUCLEOTIDE SEQUENCE [LARGE SCALE GENOMIC DNA]</scope>
    <source>
        <strain evidence="5">910700640</strain>
    </source>
</reference>
<comment type="subcellular location">
    <subcellularLocation>
        <location evidence="1">Nucleus</location>
    </subcellularLocation>
</comment>
<dbReference type="AlphaFoldDB" id="A0A0W0D959"/>
<gene>
    <name evidence="5" type="ORF">AO440_005216</name>
    <name evidence="6" type="ORF">AO440_005789</name>
</gene>
<evidence type="ECO:0000256" key="1">
    <source>
        <dbReference type="ARBA" id="ARBA00004123"/>
    </source>
</evidence>
<protein>
    <submittedName>
        <fullName evidence="5">Meiotic recombination protein REC8</fullName>
    </submittedName>
</protein>
<dbReference type="CDD" id="cd21790">
    <property type="entry name" value="Rad21_Rec8_M_ScRec8p-like"/>
    <property type="match status" value="1"/>
</dbReference>
<feature type="region of interest" description="Disordered" evidence="3">
    <location>
        <begin position="281"/>
        <end position="300"/>
    </location>
</feature>
<keyword evidence="2" id="KW-0539">Nucleus</keyword>
<dbReference type="GO" id="GO:0006302">
    <property type="term" value="P:double-strand break repair"/>
    <property type="evidence" value="ECO:0007669"/>
    <property type="project" value="TreeGrafter"/>
</dbReference>
<name>A0A0W0D959_CANGB</name>
<evidence type="ECO:0000259" key="4">
    <source>
        <dbReference type="Pfam" id="PF04825"/>
    </source>
</evidence>
<evidence type="ECO:0000313" key="7">
    <source>
        <dbReference type="Proteomes" id="UP000054886"/>
    </source>
</evidence>
<comment type="caution">
    <text evidence="5">The sequence shown here is derived from an EMBL/GenBank/DDBJ whole genome shotgun (WGS) entry which is preliminary data.</text>
</comment>
<dbReference type="OMA" id="YGVTICY"/>
<feature type="domain" description="Rad21/Rec8-like protein N-terminal" evidence="4">
    <location>
        <begin position="18"/>
        <end position="115"/>
    </location>
</feature>
<dbReference type="InterPro" id="IPR039781">
    <property type="entry name" value="Rad21/Rec8-like"/>
</dbReference>
<dbReference type="GO" id="GO:0007062">
    <property type="term" value="P:sister chromatid cohesion"/>
    <property type="evidence" value="ECO:0007669"/>
    <property type="project" value="InterPro"/>
</dbReference>
<dbReference type="EMBL" id="LLZZ01000154">
    <property type="protein sequence ID" value="KTA98044.1"/>
    <property type="molecule type" value="Genomic_DNA"/>
</dbReference>
<dbReference type="GO" id="GO:0005634">
    <property type="term" value="C:nucleus"/>
    <property type="evidence" value="ECO:0007669"/>
    <property type="project" value="UniProtKB-SubCell"/>
</dbReference>
<dbReference type="VEuPathDB" id="FungiDB:GWK60_L13299"/>
<evidence type="ECO:0000256" key="2">
    <source>
        <dbReference type="ARBA" id="ARBA00023242"/>
    </source>
</evidence>
<sequence length="660" mass="75157">MAVSGLPLLKESDPTQYDSVAKVWLLATLSGGNGVGGYRIRRGLVDSRFKKKDILNISIPKTCKVISRSNEALPLRQVSNLLYGVTICYNKKAEFILNDLDAMLVQLQRRLLLTNTGKSTVTVRSTVANNSTLINLNSNNFLLRDDPLFKIDFVKNFSLDESEKQLSDAQTIRKQDYINELGGLLVPAQTNSYQNVNLKSRLLKRPYTIDSDDLEELPVDESLNLNLEFDDIMSESEKTELGINSINKDIDLDINKLFPSDKTSLLGAISEETFDYYHNDEEAEEDSNLKDEDTLEQPPRKKLKPKNVFSFVKIKYDDRISISNEQIRRQQELYKDHMAILQRKVVDNSGKKLSTTYQLKPFEDLIVNSKETDIMIREKQQAKKPNELLTSLNDLFSIEEDIERGRRASSDRQSSKSRSQSLRSEEIGRRVDSSKILDNSTADNENSSSSHLMINLEQIDEDYETNDNSSEFSETDRHNFLNLDLQVPPSSSGRPSSSIRDIVDILESNTMHPRIRPRQYTTDSERIDEHSIYTSELNNIESTASDQYPRSTLNVLDIQAKRFYDFLKQRMEEMGTPIANSARFKNKLSLEYIIPGRKAMIVDDGHDGHVEIVSKSIAANVFFSLLTLATQNLVGLKQRHQENMTQGFMIPSSSDIIVYA</sequence>
<dbReference type="EMBL" id="LLZZ01000015">
    <property type="protein sequence ID" value="KTB12763.1"/>
    <property type="molecule type" value="Genomic_DNA"/>
</dbReference>
<dbReference type="VEuPathDB" id="FungiDB:GVI51_L09251"/>
<feature type="compositionally biased region" description="Basic and acidic residues" evidence="3">
    <location>
        <begin position="403"/>
        <end position="414"/>
    </location>
</feature>
<evidence type="ECO:0000256" key="3">
    <source>
        <dbReference type="SAM" id="MobiDB-lite"/>
    </source>
</evidence>
<organism evidence="5 7">
    <name type="scientific">Candida glabrata</name>
    <name type="common">Yeast</name>
    <name type="synonym">Torulopsis glabrata</name>
    <dbReference type="NCBI Taxonomy" id="5478"/>
    <lineage>
        <taxon>Eukaryota</taxon>
        <taxon>Fungi</taxon>
        <taxon>Dikarya</taxon>
        <taxon>Ascomycota</taxon>
        <taxon>Saccharomycotina</taxon>
        <taxon>Saccharomycetes</taxon>
        <taxon>Saccharomycetales</taxon>
        <taxon>Saccharomycetaceae</taxon>
        <taxon>Nakaseomyces</taxon>
    </lineage>
</organism>
<feature type="compositionally biased region" description="Basic and acidic residues" evidence="3">
    <location>
        <begin position="423"/>
        <end position="435"/>
    </location>
</feature>
<evidence type="ECO:0000313" key="6">
    <source>
        <dbReference type="EMBL" id="KTB12763.1"/>
    </source>
</evidence>
<dbReference type="GO" id="GO:0003682">
    <property type="term" value="F:chromatin binding"/>
    <property type="evidence" value="ECO:0007669"/>
    <property type="project" value="TreeGrafter"/>
</dbReference>
<accession>A0A0W0D959</accession>
<dbReference type="Proteomes" id="UP000054886">
    <property type="component" value="Unassembled WGS sequence"/>
</dbReference>
<dbReference type="VEuPathDB" id="FungiDB:CAGL0L09295g"/>
<feature type="compositionally biased region" description="Polar residues" evidence="3">
    <location>
        <begin position="436"/>
        <end position="451"/>
    </location>
</feature>
<proteinExistence type="predicted"/>
<feature type="region of interest" description="Disordered" evidence="3">
    <location>
        <begin position="403"/>
        <end position="451"/>
    </location>
</feature>
<dbReference type="Pfam" id="PF04825">
    <property type="entry name" value="Rad21_Rec8_N"/>
    <property type="match status" value="1"/>
</dbReference>